<evidence type="ECO:0000313" key="2">
    <source>
        <dbReference type="Proteomes" id="UP000324222"/>
    </source>
</evidence>
<dbReference type="Proteomes" id="UP000324222">
    <property type="component" value="Unassembled WGS sequence"/>
</dbReference>
<name>A0A5B7JF99_PORTR</name>
<dbReference type="AlphaFoldDB" id="A0A5B7JF99"/>
<gene>
    <name evidence="1" type="ORF">E2C01_087892</name>
</gene>
<organism evidence="1 2">
    <name type="scientific">Portunus trituberculatus</name>
    <name type="common">Swimming crab</name>
    <name type="synonym">Neptunus trituberculatus</name>
    <dbReference type="NCBI Taxonomy" id="210409"/>
    <lineage>
        <taxon>Eukaryota</taxon>
        <taxon>Metazoa</taxon>
        <taxon>Ecdysozoa</taxon>
        <taxon>Arthropoda</taxon>
        <taxon>Crustacea</taxon>
        <taxon>Multicrustacea</taxon>
        <taxon>Malacostraca</taxon>
        <taxon>Eumalacostraca</taxon>
        <taxon>Eucarida</taxon>
        <taxon>Decapoda</taxon>
        <taxon>Pleocyemata</taxon>
        <taxon>Brachyura</taxon>
        <taxon>Eubrachyura</taxon>
        <taxon>Portunoidea</taxon>
        <taxon>Portunidae</taxon>
        <taxon>Portuninae</taxon>
        <taxon>Portunus</taxon>
    </lineage>
</organism>
<evidence type="ECO:0000313" key="1">
    <source>
        <dbReference type="EMBL" id="MPC92786.1"/>
    </source>
</evidence>
<reference evidence="1 2" key="1">
    <citation type="submission" date="2019-05" db="EMBL/GenBank/DDBJ databases">
        <title>Another draft genome of Portunus trituberculatus and its Hox gene families provides insights of decapod evolution.</title>
        <authorList>
            <person name="Jeong J.-H."/>
            <person name="Song I."/>
            <person name="Kim S."/>
            <person name="Choi T."/>
            <person name="Kim D."/>
            <person name="Ryu S."/>
            <person name="Kim W."/>
        </authorList>
    </citation>
    <scope>NUCLEOTIDE SEQUENCE [LARGE SCALE GENOMIC DNA]</scope>
    <source>
        <tissue evidence="1">Muscle</tissue>
    </source>
</reference>
<dbReference type="OrthoDB" id="6362217at2759"/>
<keyword evidence="2" id="KW-1185">Reference proteome</keyword>
<comment type="caution">
    <text evidence="1">The sequence shown here is derived from an EMBL/GenBank/DDBJ whole genome shotgun (WGS) entry which is preliminary data.</text>
</comment>
<protein>
    <submittedName>
        <fullName evidence="1">Uncharacterized protein</fullName>
    </submittedName>
</protein>
<dbReference type="EMBL" id="VSRR010092477">
    <property type="protein sequence ID" value="MPC92786.1"/>
    <property type="molecule type" value="Genomic_DNA"/>
</dbReference>
<accession>A0A5B7JF99</accession>
<sequence>MLEGEEGGLGHLLPMVQLLQNTGGNFYIKDYNVSQPINQLLEDLDSYMRIQFIEDHRLVSDTGVINTKDGIKCTYITSIFKPGFIFFCLDR</sequence>
<proteinExistence type="predicted"/>